<dbReference type="EMBL" id="JACCBB010000001">
    <property type="protein sequence ID" value="NYD20681.1"/>
    <property type="molecule type" value="Genomic_DNA"/>
</dbReference>
<protein>
    <recommendedName>
        <fullName evidence="4">Putative zinc-finger domain-containing protein</fullName>
    </recommendedName>
</protein>
<reference evidence="5 6" key="1">
    <citation type="submission" date="2020-07" db="EMBL/GenBank/DDBJ databases">
        <title>Sequencing the genomes of 1000 actinobacteria strains.</title>
        <authorList>
            <person name="Klenk H.-P."/>
        </authorList>
    </citation>
    <scope>NUCLEOTIDE SEQUENCE [LARGE SCALE GENOMIC DNA]</scope>
    <source>
        <strain evidence="5 6">DSM 7487</strain>
    </source>
</reference>
<sequence>MTDPTREPLSDPATDPYEISAGAYVLGALSPSERTDFEHHLRTCPDCRRSVAELAGLPGLLARTPPEVVDALTSGDPAAALREGTGGVPDTVLPGLLRAVRRRRTTRRAVLTGGLVAAAALVAAVATRGLPDDRPSGPVVAAPAGTPSPAGGVPQAMDPVVATPITATVALTEVGWGTKVDLVCAYAHARTEQPYRYALVVTGRDGTREQIGTWTAVPGRDASLTGATSWTRAQIASVEVQTTSGLTVLQLDET</sequence>
<keyword evidence="6" id="KW-1185">Reference proteome</keyword>
<evidence type="ECO:0000259" key="4">
    <source>
        <dbReference type="Pfam" id="PF13490"/>
    </source>
</evidence>
<comment type="caution">
    <text evidence="5">The sequence shown here is derived from an EMBL/GenBank/DDBJ whole genome shotgun (WGS) entry which is preliminary data.</text>
</comment>
<keyword evidence="3" id="KW-1133">Transmembrane helix</keyword>
<dbReference type="Proteomes" id="UP000521922">
    <property type="component" value="Unassembled WGS sequence"/>
</dbReference>
<accession>A0A7Y9DGU6</accession>
<keyword evidence="3" id="KW-0472">Membrane</keyword>
<dbReference type="InterPro" id="IPR041916">
    <property type="entry name" value="Anti_sigma_zinc_sf"/>
</dbReference>
<keyword evidence="2" id="KW-0804">Transcription</keyword>
<keyword evidence="1" id="KW-0805">Transcription regulation</keyword>
<organism evidence="5 6">
    <name type="scientific">Kineococcus aurantiacus</name>
    <dbReference type="NCBI Taxonomy" id="37633"/>
    <lineage>
        <taxon>Bacteria</taxon>
        <taxon>Bacillati</taxon>
        <taxon>Actinomycetota</taxon>
        <taxon>Actinomycetes</taxon>
        <taxon>Kineosporiales</taxon>
        <taxon>Kineosporiaceae</taxon>
        <taxon>Kineococcus</taxon>
    </lineage>
</organism>
<keyword evidence="3" id="KW-0812">Transmembrane</keyword>
<proteinExistence type="predicted"/>
<dbReference type="Gene3D" id="1.10.10.1320">
    <property type="entry name" value="Anti-sigma factor, zinc-finger domain"/>
    <property type="match status" value="1"/>
</dbReference>
<evidence type="ECO:0000256" key="1">
    <source>
        <dbReference type="ARBA" id="ARBA00023015"/>
    </source>
</evidence>
<feature type="domain" description="Putative zinc-finger" evidence="4">
    <location>
        <begin position="22"/>
        <end position="48"/>
    </location>
</feature>
<gene>
    <name evidence="5" type="ORF">BJ968_000221</name>
</gene>
<evidence type="ECO:0000256" key="3">
    <source>
        <dbReference type="SAM" id="Phobius"/>
    </source>
</evidence>
<feature type="transmembrane region" description="Helical" evidence="3">
    <location>
        <begin position="108"/>
        <end position="126"/>
    </location>
</feature>
<dbReference type="InterPro" id="IPR027383">
    <property type="entry name" value="Znf_put"/>
</dbReference>
<evidence type="ECO:0000256" key="2">
    <source>
        <dbReference type="ARBA" id="ARBA00023163"/>
    </source>
</evidence>
<evidence type="ECO:0000313" key="5">
    <source>
        <dbReference type="EMBL" id="NYD20681.1"/>
    </source>
</evidence>
<dbReference type="AlphaFoldDB" id="A0A7Y9DGU6"/>
<dbReference type="Pfam" id="PF13490">
    <property type="entry name" value="zf-HC2"/>
    <property type="match status" value="1"/>
</dbReference>
<dbReference type="RefSeq" id="WP_179748457.1">
    <property type="nucleotide sequence ID" value="NZ_BAAAGN010000002.1"/>
</dbReference>
<name>A0A7Y9DGU6_9ACTN</name>
<evidence type="ECO:0000313" key="6">
    <source>
        <dbReference type="Proteomes" id="UP000521922"/>
    </source>
</evidence>